<feature type="domain" description="Hydantoinase B/oxoprolinase" evidence="1">
    <location>
        <begin position="29"/>
        <end position="583"/>
    </location>
</feature>
<dbReference type="Pfam" id="PF02538">
    <property type="entry name" value="Hydantoinase_B"/>
    <property type="match status" value="1"/>
</dbReference>
<keyword evidence="3" id="KW-1185">Reference proteome</keyword>
<dbReference type="OrthoDB" id="102473at2"/>
<dbReference type="GO" id="GO:0017168">
    <property type="term" value="F:5-oxoprolinase (ATP-hydrolyzing) activity"/>
    <property type="evidence" value="ECO:0007669"/>
    <property type="project" value="TreeGrafter"/>
</dbReference>
<dbReference type="EMBL" id="FNKH01000002">
    <property type="protein sequence ID" value="SDQ55817.1"/>
    <property type="molecule type" value="Genomic_DNA"/>
</dbReference>
<name>A0A1H1BV27_9MICC</name>
<dbReference type="AlphaFoldDB" id="A0A1H1BV27"/>
<dbReference type="PANTHER" id="PTHR11365">
    <property type="entry name" value="5-OXOPROLINASE RELATED"/>
    <property type="match status" value="1"/>
</dbReference>
<reference evidence="2 3" key="1">
    <citation type="submission" date="2016-10" db="EMBL/GenBank/DDBJ databases">
        <authorList>
            <person name="de Groot N.N."/>
        </authorList>
    </citation>
    <scope>NUCLEOTIDE SEQUENCE [LARGE SCALE GENOMIC DNA]</scope>
    <source>
        <strain evidence="2 3">DSM 20117</strain>
    </source>
</reference>
<dbReference type="InterPro" id="IPR003692">
    <property type="entry name" value="Hydantoinase_B"/>
</dbReference>
<dbReference type="InterPro" id="IPR045079">
    <property type="entry name" value="Oxoprolinase-like"/>
</dbReference>
<dbReference type="KEGG" id="acry:AC20117_09415"/>
<evidence type="ECO:0000259" key="1">
    <source>
        <dbReference type="Pfam" id="PF02538"/>
    </source>
</evidence>
<accession>A0A1H1BV27</accession>
<dbReference type="Proteomes" id="UP000181917">
    <property type="component" value="Unassembled WGS sequence"/>
</dbReference>
<dbReference type="GO" id="GO:0005829">
    <property type="term" value="C:cytosol"/>
    <property type="evidence" value="ECO:0007669"/>
    <property type="project" value="TreeGrafter"/>
</dbReference>
<dbReference type="GO" id="GO:0006749">
    <property type="term" value="P:glutathione metabolic process"/>
    <property type="evidence" value="ECO:0007669"/>
    <property type="project" value="TreeGrafter"/>
</dbReference>
<evidence type="ECO:0000313" key="2">
    <source>
        <dbReference type="EMBL" id="SDQ55817.1"/>
    </source>
</evidence>
<gene>
    <name evidence="2" type="ORF">SAMN04489742_1588</name>
</gene>
<dbReference type="RefSeq" id="WP_074699949.1">
    <property type="nucleotide sequence ID" value="NZ_CP018863.1"/>
</dbReference>
<organism evidence="2 3">
    <name type="scientific">Crystallibacter crystallopoietes</name>
    <dbReference type="NCBI Taxonomy" id="37928"/>
    <lineage>
        <taxon>Bacteria</taxon>
        <taxon>Bacillati</taxon>
        <taxon>Actinomycetota</taxon>
        <taxon>Actinomycetes</taxon>
        <taxon>Micrococcales</taxon>
        <taxon>Micrococcaceae</taxon>
        <taxon>Crystallibacter</taxon>
    </lineage>
</organism>
<proteinExistence type="predicted"/>
<protein>
    <submittedName>
        <fullName evidence="2">N-methylhydantoinase B</fullName>
    </submittedName>
</protein>
<dbReference type="PANTHER" id="PTHR11365:SF23">
    <property type="entry name" value="HYPOTHETICAL 5-OXOPROLINASE (EUROFUNG)-RELATED"/>
    <property type="match status" value="1"/>
</dbReference>
<evidence type="ECO:0000313" key="3">
    <source>
        <dbReference type="Proteomes" id="UP000181917"/>
    </source>
</evidence>
<sequence>MTTTTDQQTQTLRIRDLDEAAFRERYASDRYTATVLTNRLEYLLDHVCAKLLQCAFSPMLRDLYDFGATVTGPRHLNYPTPVVGKGLACFTGTMTESVKNTVEEYGHDALRPGDVIIANDPYRTGTHVNDVLFIRPVFYNGQIVNFITIKAHQLDIGGSVPGGFSATKTSIYENGLVISPRTLVREGLLDVQTWSLIMDNARFGDTIGDDIKTIISCLELGNELMLKTIEHYGVETIHGTTRFMIDADAERLATALLALPDGEWTGEGLIDADGLDASESYPVKVTLRKRGERLEVDLSGSARQTRTSANSTYLDTKTAVGVALKYLLDPSNPFTSGLYRSVDIVMPDGSIVNALPPDGVVFLYGDATNAIITAMMKALSKVLGEEAMAGDYGSPNIHTGFGLDEATGQVWVSSGVGGGERGPWGATKAGDADSYQLFFQANGLDLAVEMSEVDAPVAVLSREYEPDTLGAGYHRGGAAILKDTMWLAPAQHNITPDRVREVTGFGVNGGMSGTNGGVWLWEDGGQRGDLAGATKVAGVFDPETGAVNGSGDYAYFGAQKNWPTPPGAVFRYLTNGGGGWGEPLDREPERVIRDVRDGYITIDFAAEQYGVVVSGDPELDPEGLVLDEAATNVLRGQMRETHHR</sequence>
<dbReference type="STRING" id="37928.SAMN04489742_1588"/>